<comment type="caution">
    <text evidence="1">The sequence shown here is derived from an EMBL/GenBank/DDBJ whole genome shotgun (WGS) entry which is preliminary data.</text>
</comment>
<organism evidence="1 2">
    <name type="scientific">Ruminiclostridium papyrosolvens C7</name>
    <dbReference type="NCBI Taxonomy" id="1330534"/>
    <lineage>
        <taxon>Bacteria</taxon>
        <taxon>Bacillati</taxon>
        <taxon>Bacillota</taxon>
        <taxon>Clostridia</taxon>
        <taxon>Eubacteriales</taxon>
        <taxon>Oscillospiraceae</taxon>
        <taxon>Ruminiclostridium</taxon>
    </lineage>
</organism>
<name>U4QX22_9FIRM</name>
<gene>
    <name evidence="1" type="ORF">L323_18600</name>
</gene>
<dbReference type="PATRIC" id="fig|1330534.3.peg.3691"/>
<sequence>MDLNERKTHENGYCLLPMPIKATPYQHQINAFNFVCVMFGLVEDEFNKEYALMDGRWCR</sequence>
<dbReference type="RefSeq" id="WP_020817090.1">
    <property type="nucleotide sequence ID" value="NZ_ATAY01000094.1"/>
</dbReference>
<protein>
    <submittedName>
        <fullName evidence="1">Uncharacterized protein</fullName>
    </submittedName>
</protein>
<reference evidence="1 2" key="1">
    <citation type="journal article" date="2013" name="Genome Announc.">
        <title>Draft Genome Sequence of the Cellulolytic Bacterium Clostridium papyrosolvens C7 (ATCC 700395).</title>
        <authorList>
            <person name="Zepeda V."/>
            <person name="Dassa B."/>
            <person name="Borovok I."/>
            <person name="Lamed R."/>
            <person name="Bayer E.A."/>
            <person name="Cate J.H."/>
        </authorList>
    </citation>
    <scope>NUCLEOTIDE SEQUENCE [LARGE SCALE GENOMIC DNA]</scope>
    <source>
        <strain evidence="1 2">C7</strain>
    </source>
</reference>
<dbReference type="Proteomes" id="UP000016860">
    <property type="component" value="Unassembled WGS sequence"/>
</dbReference>
<proteinExistence type="predicted"/>
<evidence type="ECO:0000313" key="1">
    <source>
        <dbReference type="EMBL" id="EPR08126.1"/>
    </source>
</evidence>
<dbReference type="OrthoDB" id="9796106at2"/>
<evidence type="ECO:0000313" key="2">
    <source>
        <dbReference type="Proteomes" id="UP000016860"/>
    </source>
</evidence>
<accession>U4QX22</accession>
<dbReference type="AlphaFoldDB" id="U4QX22"/>
<dbReference type="EMBL" id="ATAY01000094">
    <property type="protein sequence ID" value="EPR08126.1"/>
    <property type="molecule type" value="Genomic_DNA"/>
</dbReference>